<evidence type="ECO:0000313" key="3">
    <source>
        <dbReference type="Proteomes" id="UP000321058"/>
    </source>
</evidence>
<keyword evidence="1" id="KW-0732">Signal</keyword>
<comment type="caution">
    <text evidence="2">The sequence shown here is derived from an EMBL/GenBank/DDBJ whole genome shotgun (WGS) entry which is preliminary data.</text>
</comment>
<proteinExistence type="predicted"/>
<keyword evidence="3" id="KW-1185">Reference proteome</keyword>
<accession>A0A512NLV4</accession>
<dbReference type="AlphaFoldDB" id="A0A512NLV4"/>
<dbReference type="Gene3D" id="3.10.450.160">
    <property type="entry name" value="inner membrane protein cigr"/>
    <property type="match status" value="1"/>
</dbReference>
<feature type="chain" id="PRO_5021858967" description="RcnB family protein" evidence="1">
    <location>
        <begin position="23"/>
        <end position="160"/>
    </location>
</feature>
<evidence type="ECO:0000313" key="2">
    <source>
        <dbReference type="EMBL" id="GEP59930.1"/>
    </source>
</evidence>
<sequence>MRRALALVIPALLLGLAAPAWADKDKDKGHKGKHGHGDRGAPVVVVQPVRVIIPDRDRAVVYQYYRSEFSAGRCPPGLAKKGNGCLPPGQAKNLYVIGQPLPPAVIPQPVPPVVTQQLEPVPPGYEYVRVDDDVLLMDKANRMVADIVYDLNDYDSLGLD</sequence>
<dbReference type="RefSeq" id="WP_174825977.1">
    <property type="nucleotide sequence ID" value="NZ_BKAJ01000144.1"/>
</dbReference>
<name>A0A512NLV4_9HYPH</name>
<organism evidence="2 3">
    <name type="scientific">Reyranella soli</name>
    <dbReference type="NCBI Taxonomy" id="1230389"/>
    <lineage>
        <taxon>Bacteria</taxon>
        <taxon>Pseudomonadati</taxon>
        <taxon>Pseudomonadota</taxon>
        <taxon>Alphaproteobacteria</taxon>
        <taxon>Hyphomicrobiales</taxon>
        <taxon>Reyranellaceae</taxon>
        <taxon>Reyranella</taxon>
    </lineage>
</organism>
<gene>
    <name evidence="2" type="ORF">RSO01_70960</name>
</gene>
<feature type="signal peptide" evidence="1">
    <location>
        <begin position="1"/>
        <end position="22"/>
    </location>
</feature>
<dbReference type="Proteomes" id="UP000321058">
    <property type="component" value="Unassembled WGS sequence"/>
</dbReference>
<evidence type="ECO:0008006" key="4">
    <source>
        <dbReference type="Google" id="ProtNLM"/>
    </source>
</evidence>
<dbReference type="EMBL" id="BKAJ01000144">
    <property type="protein sequence ID" value="GEP59930.1"/>
    <property type="molecule type" value="Genomic_DNA"/>
</dbReference>
<evidence type="ECO:0000256" key="1">
    <source>
        <dbReference type="SAM" id="SignalP"/>
    </source>
</evidence>
<reference evidence="2 3" key="1">
    <citation type="submission" date="2019-07" db="EMBL/GenBank/DDBJ databases">
        <title>Whole genome shotgun sequence of Reyranella soli NBRC 108950.</title>
        <authorList>
            <person name="Hosoyama A."/>
            <person name="Uohara A."/>
            <person name="Ohji S."/>
            <person name="Ichikawa N."/>
        </authorList>
    </citation>
    <scope>NUCLEOTIDE SEQUENCE [LARGE SCALE GENOMIC DNA]</scope>
    <source>
        <strain evidence="2 3">NBRC 108950</strain>
    </source>
</reference>
<protein>
    <recommendedName>
        <fullName evidence="4">RcnB family protein</fullName>
    </recommendedName>
</protein>